<protein>
    <recommendedName>
        <fullName evidence="1">Transcription regulator TrmB N-terminal domain-containing protein</fullName>
    </recommendedName>
</protein>
<dbReference type="InterPro" id="IPR011991">
    <property type="entry name" value="ArsR-like_HTH"/>
</dbReference>
<accession>A0A1G2G5F9</accession>
<dbReference type="Pfam" id="PF01978">
    <property type="entry name" value="TrmB"/>
    <property type="match status" value="1"/>
</dbReference>
<proteinExistence type="predicted"/>
<dbReference type="InterPro" id="IPR036388">
    <property type="entry name" value="WH-like_DNA-bd_sf"/>
</dbReference>
<dbReference type="EMBL" id="MHNN01000023">
    <property type="protein sequence ID" value="OGZ45170.1"/>
    <property type="molecule type" value="Genomic_DNA"/>
</dbReference>
<dbReference type="PANTHER" id="PTHR34293:SF1">
    <property type="entry name" value="HTH-TYPE TRANSCRIPTIONAL REGULATOR TRMBL2"/>
    <property type="match status" value="1"/>
</dbReference>
<dbReference type="InterPro" id="IPR036390">
    <property type="entry name" value="WH_DNA-bd_sf"/>
</dbReference>
<sequence length="263" mass="29804">MLNQLKHIGLSENEAKVYLAMLELGPSSVLEIAAKAGINRPTAYAQIESLKKMGLISMQTKGKKQLYIAEDPDQLEFLIDREKKDLEQKQDELKEALPELKELFNTTEDRPHVRFFEGKEGLERMQNDLLRSGTKETRGISSADDIYRIFPQHKGSYVSERVKKGIRSKLIYTSSQGAMYKEKDETALREAIHIPKGMLNFHADLDVYGDSISISALTGKLSGIIIHHKDLADSFRTLFDFLWDTYKKNEGLALDAKPPKSSN</sequence>
<dbReference type="SUPFAM" id="SSF46785">
    <property type="entry name" value="Winged helix' DNA-binding domain"/>
    <property type="match status" value="1"/>
</dbReference>
<dbReference type="PANTHER" id="PTHR34293">
    <property type="entry name" value="HTH-TYPE TRANSCRIPTIONAL REGULATOR TRMBL2"/>
    <property type="match status" value="1"/>
</dbReference>
<gene>
    <name evidence="2" type="ORF">A3J54_03525</name>
</gene>
<dbReference type="STRING" id="1802117.A3J54_03525"/>
<dbReference type="InterPro" id="IPR002831">
    <property type="entry name" value="Tscrpt_reg_TrmB_N"/>
</dbReference>
<comment type="caution">
    <text evidence="2">The sequence shown here is derived from an EMBL/GenBank/DDBJ whole genome shotgun (WGS) entry which is preliminary data.</text>
</comment>
<evidence type="ECO:0000259" key="1">
    <source>
        <dbReference type="Pfam" id="PF01978"/>
    </source>
</evidence>
<dbReference type="Gene3D" id="1.10.10.10">
    <property type="entry name" value="Winged helix-like DNA-binding domain superfamily/Winged helix DNA-binding domain"/>
    <property type="match status" value="1"/>
</dbReference>
<evidence type="ECO:0000313" key="2">
    <source>
        <dbReference type="EMBL" id="OGZ45170.1"/>
    </source>
</evidence>
<dbReference type="Proteomes" id="UP000176576">
    <property type="component" value="Unassembled WGS sequence"/>
</dbReference>
<organism evidence="2 3">
    <name type="scientific">Candidatus Ryanbacteria bacterium RIFCSPHIGHO2_02_FULL_45_13b</name>
    <dbReference type="NCBI Taxonomy" id="1802117"/>
    <lineage>
        <taxon>Bacteria</taxon>
        <taxon>Candidatus Ryaniibacteriota</taxon>
    </lineage>
</organism>
<feature type="domain" description="Transcription regulator TrmB N-terminal" evidence="1">
    <location>
        <begin position="5"/>
        <end position="72"/>
    </location>
</feature>
<dbReference type="InterPro" id="IPR051797">
    <property type="entry name" value="TrmB-like"/>
</dbReference>
<dbReference type="CDD" id="cd00090">
    <property type="entry name" value="HTH_ARSR"/>
    <property type="match status" value="1"/>
</dbReference>
<evidence type="ECO:0000313" key="3">
    <source>
        <dbReference type="Proteomes" id="UP000176576"/>
    </source>
</evidence>
<reference evidence="2 3" key="1">
    <citation type="journal article" date="2016" name="Nat. Commun.">
        <title>Thousands of microbial genomes shed light on interconnected biogeochemical processes in an aquifer system.</title>
        <authorList>
            <person name="Anantharaman K."/>
            <person name="Brown C.T."/>
            <person name="Hug L.A."/>
            <person name="Sharon I."/>
            <person name="Castelle C.J."/>
            <person name="Probst A.J."/>
            <person name="Thomas B.C."/>
            <person name="Singh A."/>
            <person name="Wilkins M.J."/>
            <person name="Karaoz U."/>
            <person name="Brodie E.L."/>
            <person name="Williams K.H."/>
            <person name="Hubbard S.S."/>
            <person name="Banfield J.F."/>
        </authorList>
    </citation>
    <scope>NUCLEOTIDE SEQUENCE [LARGE SCALE GENOMIC DNA]</scope>
</reference>
<name>A0A1G2G5F9_9BACT</name>
<dbReference type="AlphaFoldDB" id="A0A1G2G5F9"/>